<dbReference type="InterPro" id="IPR036397">
    <property type="entry name" value="RNaseH_sf"/>
</dbReference>
<name>A0A0C9UEP0_SPHS4</name>
<dbReference type="OrthoDB" id="6511194at2759"/>
<dbReference type="HOGENOM" id="CLU_005726_6_1_1"/>
<proteinExistence type="predicted"/>
<dbReference type="GO" id="GO:0003676">
    <property type="term" value="F:nucleic acid binding"/>
    <property type="evidence" value="ECO:0007669"/>
    <property type="project" value="InterPro"/>
</dbReference>
<accession>A0A0C9UEP0</accession>
<protein>
    <recommendedName>
        <fullName evidence="3">DDE-1 domain-containing protein</fullName>
    </recommendedName>
</protein>
<evidence type="ECO:0000313" key="1">
    <source>
        <dbReference type="EMBL" id="KIJ41443.1"/>
    </source>
</evidence>
<organism evidence="1 2">
    <name type="scientific">Sphaerobolus stellatus (strain SS14)</name>
    <dbReference type="NCBI Taxonomy" id="990650"/>
    <lineage>
        <taxon>Eukaryota</taxon>
        <taxon>Fungi</taxon>
        <taxon>Dikarya</taxon>
        <taxon>Basidiomycota</taxon>
        <taxon>Agaricomycotina</taxon>
        <taxon>Agaricomycetes</taxon>
        <taxon>Phallomycetidae</taxon>
        <taxon>Geastrales</taxon>
        <taxon>Sphaerobolaceae</taxon>
        <taxon>Sphaerobolus</taxon>
    </lineage>
</organism>
<gene>
    <name evidence="1" type="ORF">M422DRAFT_255647</name>
</gene>
<reference evidence="1 2" key="1">
    <citation type="submission" date="2014-06" db="EMBL/GenBank/DDBJ databases">
        <title>Evolutionary Origins and Diversification of the Mycorrhizal Mutualists.</title>
        <authorList>
            <consortium name="DOE Joint Genome Institute"/>
            <consortium name="Mycorrhizal Genomics Consortium"/>
            <person name="Kohler A."/>
            <person name="Kuo A."/>
            <person name="Nagy L.G."/>
            <person name="Floudas D."/>
            <person name="Copeland A."/>
            <person name="Barry K.W."/>
            <person name="Cichocki N."/>
            <person name="Veneault-Fourrey C."/>
            <person name="LaButti K."/>
            <person name="Lindquist E.A."/>
            <person name="Lipzen A."/>
            <person name="Lundell T."/>
            <person name="Morin E."/>
            <person name="Murat C."/>
            <person name="Riley R."/>
            <person name="Ohm R."/>
            <person name="Sun H."/>
            <person name="Tunlid A."/>
            <person name="Henrissat B."/>
            <person name="Grigoriev I.V."/>
            <person name="Hibbett D.S."/>
            <person name="Martin F."/>
        </authorList>
    </citation>
    <scope>NUCLEOTIDE SEQUENCE [LARGE SCALE GENOMIC DNA]</scope>
    <source>
        <strain evidence="1 2">SS14</strain>
    </source>
</reference>
<dbReference type="PANTHER" id="PTHR35871">
    <property type="entry name" value="EXPRESSED PROTEIN"/>
    <property type="match status" value="1"/>
</dbReference>
<evidence type="ECO:0008006" key="3">
    <source>
        <dbReference type="Google" id="ProtNLM"/>
    </source>
</evidence>
<dbReference type="EMBL" id="KN837137">
    <property type="protein sequence ID" value="KIJ41443.1"/>
    <property type="molecule type" value="Genomic_DNA"/>
</dbReference>
<dbReference type="Gene3D" id="3.30.420.10">
    <property type="entry name" value="Ribonuclease H-like superfamily/Ribonuclease H"/>
    <property type="match status" value="1"/>
</dbReference>
<sequence>MEVEEIEDEDAPGACFHSSPDEYVDLNVDPDTGVECWEEELHETRAHPTEIRGWAELRDQINDDLKKKFKTFTPSQVNQLIILRSFATLHLRSVGKLKASEQIALQWQDDVNGSAAHFARRIRALASHYQVNEQLPIEKCGGYKNARSILKEESVRTAARTWLTSQKVGSITPTKFCNGLNTEILPGLGISLKSPFCTKTALRWLVKLRWMKTTLKKGVYMDGHERKDVINYRQMVYLPKIAEYQNQMAKYKGPELKKIEPNLKDGEKEIIAVFQDESCCHANEFQTTAWMRPGVDQILQRKGRGRLIRISDFILESTGRLVVLNEDGSVKREACKIIYPGSGGDPYWDKNQLLAQVKNVAIPVFKEANPGKQALFISDQSSAHAALPDNALRAFEMNKSNGGAQRTQRDTVIPVTNKYPEYHMKPQSMTTLNADGKWVPKELQQVLGEHGFNVTHMRAKCQPVCPFENHDCCVACLLSHQDDFVNQTSEPEQIIVDAGHLCLFLPKFHCELNPIEMKTTFGQAKAAAIQCLDACPVDVIHRFINCFWRFTAVHQGGLTGKAAAWAVRKFKSHRTISNAALISLEALVQPHSDA</sequence>
<dbReference type="Proteomes" id="UP000054279">
    <property type="component" value="Unassembled WGS sequence"/>
</dbReference>
<dbReference type="AlphaFoldDB" id="A0A0C9UEP0"/>
<keyword evidence="2" id="KW-1185">Reference proteome</keyword>
<dbReference type="PANTHER" id="PTHR35871:SF1">
    <property type="entry name" value="CXC1-LIKE CYSTEINE CLUSTER ASSOCIATED WITH KDZ TRANSPOSASES DOMAIN-CONTAINING PROTEIN"/>
    <property type="match status" value="1"/>
</dbReference>
<evidence type="ECO:0000313" key="2">
    <source>
        <dbReference type="Proteomes" id="UP000054279"/>
    </source>
</evidence>